<feature type="region of interest" description="Disordered" evidence="2">
    <location>
        <begin position="1"/>
        <end position="41"/>
    </location>
</feature>
<feature type="region of interest" description="Disordered" evidence="2">
    <location>
        <begin position="212"/>
        <end position="236"/>
    </location>
</feature>
<evidence type="ECO:0000259" key="3">
    <source>
        <dbReference type="PROSITE" id="PS51165"/>
    </source>
</evidence>
<gene>
    <name evidence="4" type="ORF">G3M48_008692</name>
</gene>
<dbReference type="GO" id="GO:0006400">
    <property type="term" value="P:tRNA modification"/>
    <property type="evidence" value="ECO:0007669"/>
    <property type="project" value="InterPro"/>
</dbReference>
<dbReference type="CDD" id="cd11717">
    <property type="entry name" value="THUMP_THUMPD1_like"/>
    <property type="match status" value="1"/>
</dbReference>
<dbReference type="PANTHER" id="PTHR13452">
    <property type="entry name" value="THUMP DOMAIN CONTAINING PROTEIN 1-RELATED"/>
    <property type="match status" value="1"/>
</dbReference>
<feature type="domain" description="THUMP" evidence="3">
    <location>
        <begin position="185"/>
        <end position="293"/>
    </location>
</feature>
<dbReference type="EMBL" id="JAAHCF010000665">
    <property type="protein sequence ID" value="KAK8142489.1"/>
    <property type="molecule type" value="Genomic_DNA"/>
</dbReference>
<dbReference type="AlphaFoldDB" id="A0AAW0RKK5"/>
<sequence length="336" mass="37557">MSENQNKRKQGSSGAGPAHKKSKGSTGGKWKTPQQKAKMAGRVEMGSSLDVGDEGIWVTYARGMNTRAFKEFSELCDEYGESMYGIAKSFDEHENVNQEDEELDIEASIEKELAAMRAPREKSAKKNVFRPINAGIECVFFMKTLKPVEPDALVRKMCEDARKCLDPRERKCRYINRLTPVFDTDKATDKGIERVARQVLASYFELIPETESSATEEAARKDAPAPKTTNSAGEPFTYAIRHNIRNHNTFKSDEVIKKIAGLVDTKHKVNLSNADKVILVEIFQLFCSVSVVDGPQWEEFKRYNLNSLYGMTSKQKSGAIQGDAGETLAKKEHGEA</sequence>
<dbReference type="InterPro" id="IPR004114">
    <property type="entry name" value="THUMP_dom"/>
</dbReference>
<dbReference type="PROSITE" id="PS51165">
    <property type="entry name" value="THUMP"/>
    <property type="match status" value="1"/>
</dbReference>
<dbReference type="Pfam" id="PF02926">
    <property type="entry name" value="THUMP"/>
    <property type="match status" value="1"/>
</dbReference>
<dbReference type="GO" id="GO:0003723">
    <property type="term" value="F:RNA binding"/>
    <property type="evidence" value="ECO:0007669"/>
    <property type="project" value="UniProtKB-UniRule"/>
</dbReference>
<dbReference type="PANTHER" id="PTHR13452:SF10">
    <property type="entry name" value="THUMP DOMAIN-CONTAINING PROTEIN 1"/>
    <property type="match status" value="1"/>
</dbReference>
<dbReference type="InterPro" id="IPR040183">
    <property type="entry name" value="THUMPD1-like"/>
</dbReference>
<evidence type="ECO:0000313" key="5">
    <source>
        <dbReference type="Proteomes" id="UP001397290"/>
    </source>
</evidence>
<protein>
    <recommendedName>
        <fullName evidence="3">THUMP domain-containing protein</fullName>
    </recommendedName>
</protein>
<evidence type="ECO:0000313" key="4">
    <source>
        <dbReference type="EMBL" id="KAK8142489.1"/>
    </source>
</evidence>
<accession>A0AAW0RKK5</accession>
<evidence type="ECO:0000256" key="1">
    <source>
        <dbReference type="PROSITE-ProRule" id="PRU00529"/>
    </source>
</evidence>
<organism evidence="4 5">
    <name type="scientific">Beauveria asiatica</name>
    <dbReference type="NCBI Taxonomy" id="1069075"/>
    <lineage>
        <taxon>Eukaryota</taxon>
        <taxon>Fungi</taxon>
        <taxon>Dikarya</taxon>
        <taxon>Ascomycota</taxon>
        <taxon>Pezizomycotina</taxon>
        <taxon>Sordariomycetes</taxon>
        <taxon>Hypocreomycetidae</taxon>
        <taxon>Hypocreales</taxon>
        <taxon>Cordycipitaceae</taxon>
        <taxon>Beauveria</taxon>
    </lineage>
</organism>
<keyword evidence="5" id="KW-1185">Reference proteome</keyword>
<dbReference type="Proteomes" id="UP001397290">
    <property type="component" value="Unassembled WGS sequence"/>
</dbReference>
<keyword evidence="1" id="KW-0694">RNA-binding</keyword>
<comment type="caution">
    <text evidence="4">The sequence shown here is derived from an EMBL/GenBank/DDBJ whole genome shotgun (WGS) entry which is preliminary data.</text>
</comment>
<proteinExistence type="predicted"/>
<evidence type="ECO:0000256" key="2">
    <source>
        <dbReference type="SAM" id="MobiDB-lite"/>
    </source>
</evidence>
<dbReference type="SUPFAM" id="SSF143437">
    <property type="entry name" value="THUMP domain-like"/>
    <property type="match status" value="1"/>
</dbReference>
<dbReference type="Gene3D" id="3.30.2300.10">
    <property type="entry name" value="THUMP superfamily"/>
    <property type="match status" value="1"/>
</dbReference>
<reference evidence="4 5" key="1">
    <citation type="submission" date="2020-02" db="EMBL/GenBank/DDBJ databases">
        <title>Comparative genomics of the hypocrealean fungal genus Beauvera.</title>
        <authorList>
            <person name="Showalter D.N."/>
            <person name="Bushley K.E."/>
            <person name="Rehner S.A."/>
        </authorList>
    </citation>
    <scope>NUCLEOTIDE SEQUENCE [LARGE SCALE GENOMIC DNA]</scope>
    <source>
        <strain evidence="4 5">ARSEF4384</strain>
    </source>
</reference>
<name>A0AAW0RKK5_9HYPO</name>